<evidence type="ECO:0000259" key="1">
    <source>
        <dbReference type="Pfam" id="PF20803"/>
    </source>
</evidence>
<dbReference type="InterPro" id="IPR048846">
    <property type="entry name" value="PaaX-like_central"/>
</dbReference>
<sequence length="95" mass="11622">MKIKENLWDGKWRTVIFDIPEKLKSARNALRDKLKEVGFHELQKSVFVFPYECKDEIDFIIEFFNLRQYVRYGIFDFIDNDLHLRKTFNLTLNKM</sequence>
<organism evidence="2 3">
    <name type="scientific">Candidatus Nealsonbacteria bacterium RIFCSPLOWO2_01_FULL_43_32</name>
    <dbReference type="NCBI Taxonomy" id="1801672"/>
    <lineage>
        <taxon>Bacteria</taxon>
        <taxon>Candidatus Nealsoniibacteriota</taxon>
    </lineage>
</organism>
<dbReference type="Pfam" id="PF20803">
    <property type="entry name" value="PaaX_M"/>
    <property type="match status" value="1"/>
</dbReference>
<dbReference type="Proteomes" id="UP000178647">
    <property type="component" value="Unassembled WGS sequence"/>
</dbReference>
<dbReference type="AlphaFoldDB" id="A0A1G2EHA4"/>
<name>A0A1G2EHA4_9BACT</name>
<feature type="domain" description="Transcriptional repressor PaaX-like central Cas2-like" evidence="1">
    <location>
        <begin position="7"/>
        <end position="72"/>
    </location>
</feature>
<comment type="caution">
    <text evidence="2">The sequence shown here is derived from an EMBL/GenBank/DDBJ whole genome shotgun (WGS) entry which is preliminary data.</text>
</comment>
<evidence type="ECO:0000313" key="3">
    <source>
        <dbReference type="Proteomes" id="UP000178647"/>
    </source>
</evidence>
<evidence type="ECO:0000313" key="2">
    <source>
        <dbReference type="EMBL" id="OGZ24731.1"/>
    </source>
</evidence>
<dbReference type="STRING" id="1801672.A2896_02530"/>
<proteinExistence type="predicted"/>
<dbReference type="Gene3D" id="3.30.70.2650">
    <property type="match status" value="1"/>
</dbReference>
<dbReference type="EMBL" id="MHMH01000006">
    <property type="protein sequence ID" value="OGZ24731.1"/>
    <property type="molecule type" value="Genomic_DNA"/>
</dbReference>
<accession>A0A1G2EHA4</accession>
<dbReference type="SUPFAM" id="SSF143430">
    <property type="entry name" value="TTP0101/SSO1404-like"/>
    <property type="match status" value="1"/>
</dbReference>
<reference evidence="2 3" key="1">
    <citation type="journal article" date="2016" name="Nat. Commun.">
        <title>Thousands of microbial genomes shed light on interconnected biogeochemical processes in an aquifer system.</title>
        <authorList>
            <person name="Anantharaman K."/>
            <person name="Brown C.T."/>
            <person name="Hug L.A."/>
            <person name="Sharon I."/>
            <person name="Castelle C.J."/>
            <person name="Probst A.J."/>
            <person name="Thomas B.C."/>
            <person name="Singh A."/>
            <person name="Wilkins M.J."/>
            <person name="Karaoz U."/>
            <person name="Brodie E.L."/>
            <person name="Williams K.H."/>
            <person name="Hubbard S.S."/>
            <person name="Banfield J.F."/>
        </authorList>
    </citation>
    <scope>NUCLEOTIDE SEQUENCE [LARGE SCALE GENOMIC DNA]</scope>
</reference>
<protein>
    <recommendedName>
        <fullName evidence="1">Transcriptional repressor PaaX-like central Cas2-like domain-containing protein</fullName>
    </recommendedName>
</protein>
<gene>
    <name evidence="2" type="ORF">A2896_02530</name>
</gene>